<name>A0A1T4WQV7_9GAMM</name>
<keyword evidence="7 9" id="KW-0808">Transferase</keyword>
<dbReference type="Proteomes" id="UP000190460">
    <property type="component" value="Unassembled WGS sequence"/>
</dbReference>
<evidence type="ECO:0000256" key="8">
    <source>
        <dbReference type="ARBA" id="ARBA00022691"/>
    </source>
</evidence>
<evidence type="ECO:0000313" key="10">
    <source>
        <dbReference type="EMBL" id="SKA79497.1"/>
    </source>
</evidence>
<feature type="binding site" evidence="9">
    <location>
        <position position="124"/>
    </location>
    <ligand>
        <name>S-adenosyl-L-methionine</name>
        <dbReference type="ChEBI" id="CHEBI:59789"/>
    </ligand>
</feature>
<dbReference type="GO" id="GO:0032259">
    <property type="term" value="P:methylation"/>
    <property type="evidence" value="ECO:0007669"/>
    <property type="project" value="UniProtKB-KW"/>
</dbReference>
<evidence type="ECO:0000256" key="1">
    <source>
        <dbReference type="ARBA" id="ARBA00000903"/>
    </source>
</evidence>
<accession>A0A1T4WQV7</accession>
<dbReference type="PANTHER" id="PTHR10259">
    <property type="entry name" value="THIOPURINE S-METHYLTRANSFERASE"/>
    <property type="match status" value="1"/>
</dbReference>
<dbReference type="RefSeq" id="WP_234975848.1">
    <property type="nucleotide sequence ID" value="NZ_FUYB01000008.1"/>
</dbReference>
<keyword evidence="8 9" id="KW-0949">S-adenosyl-L-methionine</keyword>
<dbReference type="NCBIfam" id="TIGR03840">
    <property type="entry name" value="TMPT_Se_Te"/>
    <property type="match status" value="1"/>
</dbReference>
<dbReference type="SUPFAM" id="SSF53335">
    <property type="entry name" value="S-adenosyl-L-methionine-dependent methyltransferases"/>
    <property type="match status" value="1"/>
</dbReference>
<dbReference type="InterPro" id="IPR008854">
    <property type="entry name" value="TPMT"/>
</dbReference>
<feature type="binding site" evidence="9">
    <location>
        <position position="67"/>
    </location>
    <ligand>
        <name>S-adenosyl-L-methionine</name>
        <dbReference type="ChEBI" id="CHEBI:59789"/>
    </ligand>
</feature>
<dbReference type="NCBIfam" id="NF009732">
    <property type="entry name" value="PRK13255.1"/>
    <property type="match status" value="1"/>
</dbReference>
<keyword evidence="11" id="KW-1185">Reference proteome</keyword>
<keyword evidence="6 9" id="KW-0489">Methyltransferase</keyword>
<organism evidence="10 11">
    <name type="scientific">Thiothrix eikelboomii</name>
    <dbReference type="NCBI Taxonomy" id="92487"/>
    <lineage>
        <taxon>Bacteria</taxon>
        <taxon>Pseudomonadati</taxon>
        <taxon>Pseudomonadota</taxon>
        <taxon>Gammaproteobacteria</taxon>
        <taxon>Thiotrichales</taxon>
        <taxon>Thiotrichaceae</taxon>
        <taxon>Thiothrix</taxon>
    </lineage>
</organism>
<evidence type="ECO:0000256" key="9">
    <source>
        <dbReference type="HAMAP-Rule" id="MF_00812"/>
    </source>
</evidence>
<dbReference type="EMBL" id="FUYB01000008">
    <property type="protein sequence ID" value="SKA79497.1"/>
    <property type="molecule type" value="Genomic_DNA"/>
</dbReference>
<dbReference type="FunFam" id="3.40.50.150:FF:000101">
    <property type="entry name" value="Thiopurine S-methyltransferase"/>
    <property type="match status" value="1"/>
</dbReference>
<dbReference type="InterPro" id="IPR029063">
    <property type="entry name" value="SAM-dependent_MTases_sf"/>
</dbReference>
<dbReference type="PIRSF" id="PIRSF023956">
    <property type="entry name" value="Thiopurine_S-methyltransferase"/>
    <property type="match status" value="1"/>
</dbReference>
<dbReference type="InterPro" id="IPR025835">
    <property type="entry name" value="Thiopurine_S-MeTrfase"/>
</dbReference>
<evidence type="ECO:0000256" key="2">
    <source>
        <dbReference type="ARBA" id="ARBA00004496"/>
    </source>
</evidence>
<dbReference type="GO" id="GO:0005737">
    <property type="term" value="C:cytoplasm"/>
    <property type="evidence" value="ECO:0007669"/>
    <property type="project" value="UniProtKB-SubCell"/>
</dbReference>
<comment type="catalytic activity">
    <reaction evidence="1 9">
        <text>S-adenosyl-L-methionine + a thiopurine = S-adenosyl-L-homocysteine + a thiopurine S-methylether.</text>
        <dbReference type="EC" id="2.1.1.67"/>
    </reaction>
</comment>
<dbReference type="Gene3D" id="3.40.50.150">
    <property type="entry name" value="Vaccinia Virus protein VP39"/>
    <property type="match status" value="1"/>
</dbReference>
<evidence type="ECO:0000256" key="4">
    <source>
        <dbReference type="ARBA" id="ARBA00011905"/>
    </source>
</evidence>
<dbReference type="InterPro" id="IPR022474">
    <property type="entry name" value="Thiopur_S-MeTfrase_Se/Te_detox"/>
</dbReference>
<evidence type="ECO:0000256" key="7">
    <source>
        <dbReference type="ARBA" id="ARBA00022679"/>
    </source>
</evidence>
<comment type="similarity">
    <text evidence="3 9">Belongs to the class I-like SAM-binding methyltransferase superfamily. TPMT family.</text>
</comment>
<dbReference type="STRING" id="92487.SAMN02745130_02013"/>
<proteinExistence type="inferred from homology"/>
<feature type="binding site" evidence="9">
    <location>
        <position position="46"/>
    </location>
    <ligand>
        <name>S-adenosyl-L-methionine</name>
        <dbReference type="ChEBI" id="CHEBI:59789"/>
    </ligand>
</feature>
<dbReference type="GO" id="GO:0010038">
    <property type="term" value="P:response to metal ion"/>
    <property type="evidence" value="ECO:0007669"/>
    <property type="project" value="InterPro"/>
</dbReference>
<feature type="binding site" evidence="9">
    <location>
        <position position="11"/>
    </location>
    <ligand>
        <name>S-adenosyl-L-methionine</name>
        <dbReference type="ChEBI" id="CHEBI:59789"/>
    </ligand>
</feature>
<evidence type="ECO:0000313" key="11">
    <source>
        <dbReference type="Proteomes" id="UP000190460"/>
    </source>
</evidence>
<protein>
    <recommendedName>
        <fullName evidence="4 9">Thiopurine S-methyltransferase</fullName>
        <ecNumber evidence="4 9">2.1.1.67</ecNumber>
    </recommendedName>
    <alternativeName>
        <fullName evidence="9">Thiopurine methyltransferase</fullName>
    </alternativeName>
</protein>
<dbReference type="Pfam" id="PF05724">
    <property type="entry name" value="TPMT"/>
    <property type="match status" value="1"/>
</dbReference>
<dbReference type="PROSITE" id="PS51585">
    <property type="entry name" value="SAM_MT_TPMT"/>
    <property type="match status" value="1"/>
</dbReference>
<keyword evidence="5 9" id="KW-0963">Cytoplasm</keyword>
<evidence type="ECO:0000256" key="6">
    <source>
        <dbReference type="ARBA" id="ARBA00022603"/>
    </source>
</evidence>
<dbReference type="GO" id="GO:0008119">
    <property type="term" value="F:thiopurine S-methyltransferase activity"/>
    <property type="evidence" value="ECO:0007669"/>
    <property type="project" value="UniProtKB-UniRule"/>
</dbReference>
<evidence type="ECO:0000256" key="5">
    <source>
        <dbReference type="ARBA" id="ARBA00022490"/>
    </source>
</evidence>
<gene>
    <name evidence="9" type="primary">tpm</name>
    <name evidence="10" type="ORF">SAMN02745130_02013</name>
</gene>
<dbReference type="HAMAP" id="MF_00812">
    <property type="entry name" value="Thiopur_methtran"/>
    <property type="match status" value="1"/>
</dbReference>
<dbReference type="PANTHER" id="PTHR10259:SF11">
    <property type="entry name" value="THIOPURINE S-METHYLTRANSFERASE"/>
    <property type="match status" value="1"/>
</dbReference>
<comment type="subcellular location">
    <subcellularLocation>
        <location evidence="2 9">Cytoplasm</location>
    </subcellularLocation>
</comment>
<evidence type="ECO:0000256" key="3">
    <source>
        <dbReference type="ARBA" id="ARBA00008145"/>
    </source>
</evidence>
<dbReference type="AlphaFoldDB" id="A0A1T4WQV7"/>
<reference evidence="10 11" key="1">
    <citation type="submission" date="2017-02" db="EMBL/GenBank/DDBJ databases">
        <authorList>
            <person name="Peterson S.W."/>
        </authorList>
    </citation>
    <scope>NUCLEOTIDE SEQUENCE [LARGE SCALE GENOMIC DNA]</scope>
    <source>
        <strain evidence="10 11">ATCC 49788</strain>
    </source>
</reference>
<dbReference type="EC" id="2.1.1.67" evidence="4 9"/>
<sequence>MMRARFWHERWQQNQIGFHQDEINPYLQTYWPQLQLSLGSKVFVPLCGKTIDMLWLRSAGYEVLGIELSPIAVRDFFTEHQLEPKISQYGAFELWEVDGLGILLGDFFQLTVAELATCQAVYDRAALIALPPDMRWQYVAHLQQIAPAKPTLLITLEYDQSITSGPPFSVPAAEVQEYYADQYQITQLAQVDISHTQHGILAKGVKQLYEGIYWLQAKSVEV</sequence>